<protein>
    <submittedName>
        <fullName evidence="1">Uncharacterized protein</fullName>
    </submittedName>
</protein>
<name>A0A8J4E7Y2_9ACTN</name>
<evidence type="ECO:0000313" key="2">
    <source>
        <dbReference type="Proteomes" id="UP000612585"/>
    </source>
</evidence>
<evidence type="ECO:0000313" key="1">
    <source>
        <dbReference type="EMBL" id="GIJ64794.1"/>
    </source>
</evidence>
<comment type="caution">
    <text evidence="1">The sequence shown here is derived from an EMBL/GenBank/DDBJ whole genome shotgun (WGS) entry which is preliminary data.</text>
</comment>
<dbReference type="EMBL" id="BOPG01000129">
    <property type="protein sequence ID" value="GIJ64794.1"/>
    <property type="molecule type" value="Genomic_DNA"/>
</dbReference>
<proteinExistence type="predicted"/>
<reference evidence="1" key="1">
    <citation type="submission" date="2021-01" db="EMBL/GenBank/DDBJ databases">
        <title>Whole genome shotgun sequence of Virgisporangium aurantiacum NBRC 16421.</title>
        <authorList>
            <person name="Komaki H."/>
            <person name="Tamura T."/>
        </authorList>
    </citation>
    <scope>NUCLEOTIDE SEQUENCE</scope>
    <source>
        <strain evidence="1">NBRC 16421</strain>
    </source>
</reference>
<dbReference type="Proteomes" id="UP000612585">
    <property type="component" value="Unassembled WGS sequence"/>
</dbReference>
<sequence length="63" mass="6738">MTGSPRRRIRVAPARVGRGAHHNELANGLSDNRIRRLKAATDAAALDAGHIPTDPPRHLANAV</sequence>
<gene>
    <name evidence="1" type="ORF">Vau01_123100</name>
</gene>
<keyword evidence="2" id="KW-1185">Reference proteome</keyword>
<dbReference type="AlphaFoldDB" id="A0A8J4E7Y2"/>
<accession>A0A8J4E7Y2</accession>
<organism evidence="1 2">
    <name type="scientific">Virgisporangium aurantiacum</name>
    <dbReference type="NCBI Taxonomy" id="175570"/>
    <lineage>
        <taxon>Bacteria</taxon>
        <taxon>Bacillati</taxon>
        <taxon>Actinomycetota</taxon>
        <taxon>Actinomycetes</taxon>
        <taxon>Micromonosporales</taxon>
        <taxon>Micromonosporaceae</taxon>
        <taxon>Virgisporangium</taxon>
    </lineage>
</organism>